<dbReference type="WBParaSite" id="jg2760">
    <property type="protein sequence ID" value="jg2760"/>
    <property type="gene ID" value="jg2760"/>
</dbReference>
<reference evidence="2" key="1">
    <citation type="submission" date="2022-11" db="UniProtKB">
        <authorList>
            <consortium name="WormBaseParasite"/>
        </authorList>
    </citation>
    <scope>IDENTIFICATION</scope>
</reference>
<dbReference type="AlphaFoldDB" id="A0A915E4K9"/>
<name>A0A915E4K9_9BILA</name>
<evidence type="ECO:0000313" key="1">
    <source>
        <dbReference type="Proteomes" id="UP000887574"/>
    </source>
</evidence>
<keyword evidence="1" id="KW-1185">Reference proteome</keyword>
<accession>A0A915E4K9</accession>
<protein>
    <submittedName>
        <fullName evidence="2">MULE transposase domain-containing protein</fullName>
    </submittedName>
</protein>
<dbReference type="Proteomes" id="UP000887574">
    <property type="component" value="Unplaced"/>
</dbReference>
<proteinExistence type="predicted"/>
<evidence type="ECO:0000313" key="2">
    <source>
        <dbReference type="WBParaSite" id="jg2760"/>
    </source>
</evidence>
<organism evidence="1 2">
    <name type="scientific">Ditylenchus dipsaci</name>
    <dbReference type="NCBI Taxonomy" id="166011"/>
    <lineage>
        <taxon>Eukaryota</taxon>
        <taxon>Metazoa</taxon>
        <taxon>Ecdysozoa</taxon>
        <taxon>Nematoda</taxon>
        <taxon>Chromadorea</taxon>
        <taxon>Rhabditida</taxon>
        <taxon>Tylenchina</taxon>
        <taxon>Tylenchomorpha</taxon>
        <taxon>Sphaerularioidea</taxon>
        <taxon>Anguinidae</taxon>
        <taxon>Anguininae</taxon>
        <taxon>Ditylenchus</taxon>
    </lineage>
</organism>
<sequence length="69" mass="8076">MPFIQVYIILAERDGFVFPVLYALLPNKSQVVYEKLLQMVRDLRIVKNFATRSSEEYLKGIASNYDMDD</sequence>